<dbReference type="Proteomes" id="UP000264589">
    <property type="component" value="Unassembled WGS sequence"/>
</dbReference>
<organism evidence="2 3">
    <name type="scientific">Parvularcula marina</name>
    <dbReference type="NCBI Taxonomy" id="2292771"/>
    <lineage>
        <taxon>Bacteria</taxon>
        <taxon>Pseudomonadati</taxon>
        <taxon>Pseudomonadota</taxon>
        <taxon>Alphaproteobacteria</taxon>
        <taxon>Parvularculales</taxon>
        <taxon>Parvularculaceae</taxon>
        <taxon>Parvularcula</taxon>
    </lineage>
</organism>
<gene>
    <name evidence="2" type="ORF">DX908_11175</name>
</gene>
<proteinExistence type="predicted"/>
<reference evidence="2 3" key="1">
    <citation type="submission" date="2018-08" db="EMBL/GenBank/DDBJ databases">
        <title>Parvularcula sp. SM1705, isolated from surface water of the South Sea China.</title>
        <authorList>
            <person name="Sun L."/>
        </authorList>
    </citation>
    <scope>NUCLEOTIDE SEQUENCE [LARGE SCALE GENOMIC DNA]</scope>
    <source>
        <strain evidence="2 3">SM1705</strain>
    </source>
</reference>
<dbReference type="Pfam" id="PF09476">
    <property type="entry name" value="Pilus_CpaD"/>
    <property type="match status" value="1"/>
</dbReference>
<dbReference type="InParanoid" id="A0A371RJZ8"/>
<dbReference type="InterPro" id="IPR013361">
    <property type="entry name" value="Pilus_CpaD"/>
</dbReference>
<accession>A0A371RJZ8</accession>
<feature type="compositionally biased region" description="Low complexity" evidence="1">
    <location>
        <begin position="238"/>
        <end position="248"/>
    </location>
</feature>
<sequence>MPHPPFFSQLSWASLRRPTGFRARAVAVASLAARWVSFWIDRSTNMKQSLLLCAAAILITACGTPLYNGPNQATTVSDRHPISVDQQTMSLSVAIDPTSHGLSRGQLAEIDALVTAYRTRGHGPITVTAPTGTTSDLDAAETAANVRQALNNFGIDYRDIQGSSYRAGGRPETVIVSFTRYVATSSACGVYKGEFVSRMRNMPHPNFGCADRQNLAAMVADPRDLARMQTSDPMDGESAASPVSAAKSPENRVNETGFIDTIGREPVDAR</sequence>
<dbReference type="AlphaFoldDB" id="A0A371RJZ8"/>
<feature type="region of interest" description="Disordered" evidence="1">
    <location>
        <begin position="228"/>
        <end position="270"/>
    </location>
</feature>
<dbReference type="EMBL" id="QUQO01000001">
    <property type="protein sequence ID" value="RFB05779.1"/>
    <property type="molecule type" value="Genomic_DNA"/>
</dbReference>
<keyword evidence="3" id="KW-1185">Reference proteome</keyword>
<evidence type="ECO:0000313" key="2">
    <source>
        <dbReference type="EMBL" id="RFB05779.1"/>
    </source>
</evidence>
<evidence type="ECO:0000313" key="3">
    <source>
        <dbReference type="Proteomes" id="UP000264589"/>
    </source>
</evidence>
<evidence type="ECO:0008006" key="4">
    <source>
        <dbReference type="Google" id="ProtNLM"/>
    </source>
</evidence>
<comment type="caution">
    <text evidence="2">The sequence shown here is derived from an EMBL/GenBank/DDBJ whole genome shotgun (WGS) entry which is preliminary data.</text>
</comment>
<name>A0A371RJZ8_9PROT</name>
<dbReference type="InterPro" id="IPR019027">
    <property type="entry name" value="Pilus_biogenesis_CpaD-related"/>
</dbReference>
<evidence type="ECO:0000256" key="1">
    <source>
        <dbReference type="SAM" id="MobiDB-lite"/>
    </source>
</evidence>
<dbReference type="NCBIfam" id="TIGR02522">
    <property type="entry name" value="pilus_cpaD"/>
    <property type="match status" value="1"/>
</dbReference>
<protein>
    <recommendedName>
        <fullName evidence="4">Pilus assembly protein CpaD</fullName>
    </recommendedName>
</protein>